<organism evidence="6 7">
    <name type="scientific">Streptococcus suis</name>
    <dbReference type="NCBI Taxonomy" id="1307"/>
    <lineage>
        <taxon>Bacteria</taxon>
        <taxon>Bacillati</taxon>
        <taxon>Bacillota</taxon>
        <taxon>Bacilli</taxon>
        <taxon>Lactobacillales</taxon>
        <taxon>Streptococcaceae</taxon>
        <taxon>Streptococcus</taxon>
    </lineage>
</organism>
<dbReference type="EC" id="2.4.1.-" evidence="6"/>
<evidence type="ECO:0000313" key="6">
    <source>
        <dbReference type="EMBL" id="CYX94581.1"/>
    </source>
</evidence>
<gene>
    <name evidence="6" type="primary">icaA_2</name>
    <name evidence="6" type="ORF">ERS132536_02000</name>
</gene>
<dbReference type="RefSeq" id="WP_228478119.1">
    <property type="nucleotide sequence ID" value="NZ_CEGV01000031.1"/>
</dbReference>
<feature type="transmembrane region" description="Helical" evidence="4">
    <location>
        <begin position="365"/>
        <end position="388"/>
    </location>
</feature>
<dbReference type="AlphaFoldDB" id="A0A0Z8XJW5"/>
<comment type="similarity">
    <text evidence="1">Belongs to the glycosyltransferase 2 family.</text>
</comment>
<evidence type="ECO:0000256" key="4">
    <source>
        <dbReference type="SAM" id="Phobius"/>
    </source>
</evidence>
<dbReference type="InterPro" id="IPR001173">
    <property type="entry name" value="Glyco_trans_2-like"/>
</dbReference>
<dbReference type="Pfam" id="PF00535">
    <property type="entry name" value="Glycos_transf_2"/>
    <property type="match status" value="1"/>
</dbReference>
<dbReference type="EMBL" id="FIMD01000021">
    <property type="protein sequence ID" value="CYX94581.1"/>
    <property type="molecule type" value="Genomic_DNA"/>
</dbReference>
<dbReference type="PANTHER" id="PTHR43630">
    <property type="entry name" value="POLY-BETA-1,6-N-ACETYL-D-GLUCOSAMINE SYNTHASE"/>
    <property type="match status" value="1"/>
</dbReference>
<evidence type="ECO:0000256" key="1">
    <source>
        <dbReference type="ARBA" id="ARBA00006739"/>
    </source>
</evidence>
<accession>A0A0Z8XJW5</accession>
<feature type="transmembrane region" description="Helical" evidence="4">
    <location>
        <begin position="316"/>
        <end position="332"/>
    </location>
</feature>
<feature type="domain" description="Glycosyltransferase 2-like" evidence="5">
    <location>
        <begin position="67"/>
        <end position="213"/>
    </location>
</feature>
<feature type="transmembrane region" description="Helical" evidence="4">
    <location>
        <begin position="25"/>
        <end position="48"/>
    </location>
</feature>
<evidence type="ECO:0000256" key="3">
    <source>
        <dbReference type="ARBA" id="ARBA00022679"/>
    </source>
</evidence>
<dbReference type="Proteomes" id="UP000075182">
    <property type="component" value="Unassembled WGS sequence"/>
</dbReference>
<reference evidence="6 7" key="1">
    <citation type="submission" date="2016-02" db="EMBL/GenBank/DDBJ databases">
        <authorList>
            <consortium name="Pathogen Informatics"/>
        </authorList>
    </citation>
    <scope>NUCLEOTIDE SEQUENCE [LARGE SCALE GENOMIC DNA]</scope>
    <source>
        <strain evidence="6 7">SS999</strain>
    </source>
</reference>
<protein>
    <submittedName>
        <fullName evidence="6">Family 2 glycosyl transferase</fullName>
        <ecNumber evidence="6">2.4.1.-</ecNumber>
    </submittedName>
</protein>
<dbReference type="SUPFAM" id="SSF53448">
    <property type="entry name" value="Nucleotide-diphospho-sugar transferases"/>
    <property type="match status" value="1"/>
</dbReference>
<keyword evidence="4" id="KW-1133">Transmembrane helix</keyword>
<keyword evidence="2 6" id="KW-0328">Glycosyltransferase</keyword>
<dbReference type="GO" id="GO:0016757">
    <property type="term" value="F:glycosyltransferase activity"/>
    <property type="evidence" value="ECO:0007669"/>
    <property type="project" value="UniProtKB-KW"/>
</dbReference>
<dbReference type="PANTHER" id="PTHR43630:SF1">
    <property type="entry name" value="POLY-BETA-1,6-N-ACETYL-D-GLUCOSAMINE SYNTHASE"/>
    <property type="match status" value="1"/>
</dbReference>
<evidence type="ECO:0000259" key="5">
    <source>
        <dbReference type="Pfam" id="PF00535"/>
    </source>
</evidence>
<sequence length="402" mass="46606">MLVTQHACYGNNKNGVITLIYLMKIIFWLSIFLIFWANIGYPASMIFLDKIIKKTNEKLTDYEPTVTVMVVAHNEEGVIADKLMNLLQLDYPKDKFNILVTSDNSTDRTNEIVNEFVLKYQQIYLYQVEKRQGKTNAQNEASKLVKSEILVMTDANAMLKHDAINELVSSFTNNVAYVTGKLDYINQNESLTSKSESTYWDLDTRIRDIESRFQTITAGNGAIYAVRTEDYVDFDPIMSHDSAMPLYFNLLGKRAVANHKAIAYEKAGENDGDEFKRKIRMARITLHFILPSIKILNVFKYKWFTYFYLGHRTVRYLLWFNHIILFIASVVLMSENSHYWLPCVGQLIIYLIASMKYLFSIDIKIINFIAYYCMTVTAQLIGVLKTILGRNKPFWEKAESTR</sequence>
<keyword evidence="4" id="KW-0812">Transmembrane</keyword>
<keyword evidence="3 6" id="KW-0808">Transferase</keyword>
<feature type="transmembrane region" description="Helical" evidence="4">
    <location>
        <begin position="339"/>
        <end position="359"/>
    </location>
</feature>
<evidence type="ECO:0000313" key="7">
    <source>
        <dbReference type="Proteomes" id="UP000075182"/>
    </source>
</evidence>
<dbReference type="Gene3D" id="3.90.550.10">
    <property type="entry name" value="Spore Coat Polysaccharide Biosynthesis Protein SpsA, Chain A"/>
    <property type="match status" value="1"/>
</dbReference>
<proteinExistence type="inferred from homology"/>
<dbReference type="InterPro" id="IPR029044">
    <property type="entry name" value="Nucleotide-diphossugar_trans"/>
</dbReference>
<keyword evidence="4" id="KW-0472">Membrane</keyword>
<name>A0A0Z8XJW5_STRSU</name>
<evidence type="ECO:0000256" key="2">
    <source>
        <dbReference type="ARBA" id="ARBA00022676"/>
    </source>
</evidence>